<gene>
    <name evidence="2" type="ORF">FOY51_04135</name>
</gene>
<proteinExistence type="predicted"/>
<evidence type="ECO:0000313" key="3">
    <source>
        <dbReference type="Proteomes" id="UP000322244"/>
    </source>
</evidence>
<evidence type="ECO:0000259" key="1">
    <source>
        <dbReference type="Pfam" id="PF18007"/>
    </source>
</evidence>
<comment type="caution">
    <text evidence="2">The sequence shown here is derived from an EMBL/GenBank/DDBJ whole genome shotgun (WGS) entry which is preliminary data.</text>
</comment>
<evidence type="ECO:0000313" key="2">
    <source>
        <dbReference type="EMBL" id="KAA0023799.1"/>
    </source>
</evidence>
<reference evidence="2 3" key="1">
    <citation type="submission" date="2019-07" db="EMBL/GenBank/DDBJ databases">
        <title>Rhodococcus cavernicolus sp. nov., isolated from a cave.</title>
        <authorList>
            <person name="Lee S.D."/>
        </authorList>
    </citation>
    <scope>NUCLEOTIDE SEQUENCE [LARGE SCALE GENOMIC DNA]</scope>
    <source>
        <strain evidence="2 3">C1-24</strain>
    </source>
</reference>
<dbReference type="OrthoDB" id="4567343at2"/>
<dbReference type="InterPro" id="IPR041458">
    <property type="entry name" value="Rv3651-like_N"/>
</dbReference>
<dbReference type="Pfam" id="PF18007">
    <property type="entry name" value="Rv3651-like_N"/>
    <property type="match status" value="1"/>
</dbReference>
<dbReference type="Proteomes" id="UP000322244">
    <property type="component" value="Unassembled WGS sequence"/>
</dbReference>
<keyword evidence="3" id="KW-1185">Reference proteome</keyword>
<name>A0A5A7SEG1_9NOCA</name>
<dbReference type="AlphaFoldDB" id="A0A5A7SEG1"/>
<dbReference type="EMBL" id="VLNY01000002">
    <property type="protein sequence ID" value="KAA0023799.1"/>
    <property type="molecule type" value="Genomic_DNA"/>
</dbReference>
<accession>A0A5A7SEG1</accession>
<organism evidence="2 3">
    <name type="scientific">Antrihabitans cavernicola</name>
    <dbReference type="NCBI Taxonomy" id="2495913"/>
    <lineage>
        <taxon>Bacteria</taxon>
        <taxon>Bacillati</taxon>
        <taxon>Actinomycetota</taxon>
        <taxon>Actinomycetes</taxon>
        <taxon>Mycobacteriales</taxon>
        <taxon>Nocardiaceae</taxon>
        <taxon>Antrihabitans</taxon>
    </lineage>
</organism>
<sequence length="324" mass="35067">METLSPLGPHTVIADGDRPKSWSSLARARSGYGADATKRLIDIVGRCVERAVELQDVLTARPGKEQLRTVGVPVLSASGAVHAVHVWVGPVGATPPARRGVFAWDWDADAELAYQGPGLEAAIHGLDPADQKVERTASENFRSIVRFDDRVGYLDLCANVHGGGAWQGEITFLGEGNGLHQLQMIAKASTPGRSKVIHGLFHEISDIRPPGPMVEMSALRAVARASGDGVALVALEAALMYDWLAPPAPPLDLWVRERPQVHHDDRTVLRDACQRILADGISQEISFRVRFDADWLRADAVLTRVSDDIAPHGLLLVRPSATDH</sequence>
<protein>
    <recommendedName>
        <fullName evidence="1">Rv3651-like N-terminal domain-containing protein</fullName>
    </recommendedName>
</protein>
<feature type="domain" description="Rv3651-like N-terminal" evidence="1">
    <location>
        <begin position="2"/>
        <end position="97"/>
    </location>
</feature>
<dbReference type="RefSeq" id="WP_149428959.1">
    <property type="nucleotide sequence ID" value="NZ_VLNY01000002.1"/>
</dbReference>